<evidence type="ECO:0000256" key="1">
    <source>
        <dbReference type="ARBA" id="ARBA00023015"/>
    </source>
</evidence>
<organism evidence="5 6">
    <name type="scientific">Caballeronia insecticola</name>
    <dbReference type="NCBI Taxonomy" id="758793"/>
    <lineage>
        <taxon>Bacteria</taxon>
        <taxon>Pseudomonadati</taxon>
        <taxon>Pseudomonadota</taxon>
        <taxon>Betaproteobacteria</taxon>
        <taxon>Burkholderiales</taxon>
        <taxon>Burkholderiaceae</taxon>
        <taxon>Caballeronia</taxon>
    </lineage>
</organism>
<dbReference type="HOGENOM" id="CLU_000445_81_1_4"/>
<dbReference type="Proteomes" id="UP000013966">
    <property type="component" value="Chromosome 1"/>
</dbReference>
<evidence type="ECO:0000256" key="3">
    <source>
        <dbReference type="ARBA" id="ARBA00023163"/>
    </source>
</evidence>
<dbReference type="Gene3D" id="3.20.80.10">
    <property type="entry name" value="Regulatory factor, effector binding domain"/>
    <property type="match status" value="1"/>
</dbReference>
<evidence type="ECO:0000313" key="6">
    <source>
        <dbReference type="Proteomes" id="UP000013966"/>
    </source>
</evidence>
<dbReference type="InterPro" id="IPR050908">
    <property type="entry name" value="SmbC-like"/>
</dbReference>
<dbReference type="SMART" id="SM00342">
    <property type="entry name" value="HTH_ARAC"/>
    <property type="match status" value="1"/>
</dbReference>
<keyword evidence="3" id="KW-0804">Transcription</keyword>
<dbReference type="Pfam" id="PF06445">
    <property type="entry name" value="GyrI-like"/>
    <property type="match status" value="1"/>
</dbReference>
<dbReference type="SUPFAM" id="SSF55136">
    <property type="entry name" value="Probable bacterial effector-binding domain"/>
    <property type="match status" value="1"/>
</dbReference>
<dbReference type="GO" id="GO:0043565">
    <property type="term" value="F:sequence-specific DNA binding"/>
    <property type="evidence" value="ECO:0007669"/>
    <property type="project" value="InterPro"/>
</dbReference>
<evidence type="ECO:0000256" key="2">
    <source>
        <dbReference type="ARBA" id="ARBA00023125"/>
    </source>
</evidence>
<sequence length="295" mass="32839">MTFPELAMSEIYQARLARVVAYIHDHLDDELDLNRLADVACLSPYHWHRIYHGFYGETAAATVRRLRLHRAANELVRGSGAIDTIAERAGYSSVQAFSRAFQASYRMAPGRFRSEGGASMFVSLDSSDSIRSGGMAMHQVEIRSQGPFTVAAMEHRGSYMNIGRAFEMLFHWLATRGLVDPRARSLGIYFDDPAAVAEDELRSMACCELFEPDAVKFEAPVSRVEVAGGEFAVLTHVGPYAQLCFAYQWLYGEWLPKSGRETGDAPVFEVYVNDPRGTAPADLVTEIWVQLRAVG</sequence>
<dbReference type="InterPro" id="IPR018060">
    <property type="entry name" value="HTH_AraC"/>
</dbReference>
<evidence type="ECO:0000313" key="5">
    <source>
        <dbReference type="EMBL" id="BAN21763.1"/>
    </source>
</evidence>
<dbReference type="InterPro" id="IPR010499">
    <property type="entry name" value="AraC_E-bd"/>
</dbReference>
<protein>
    <submittedName>
        <fullName evidence="5">Transcriptional regulator AraC family</fullName>
    </submittedName>
</protein>
<evidence type="ECO:0000259" key="4">
    <source>
        <dbReference type="PROSITE" id="PS01124"/>
    </source>
</evidence>
<dbReference type="InterPro" id="IPR011256">
    <property type="entry name" value="Reg_factor_effector_dom_sf"/>
</dbReference>
<dbReference type="EMBL" id="AP013058">
    <property type="protein sequence ID" value="BAN21763.1"/>
    <property type="molecule type" value="Genomic_DNA"/>
</dbReference>
<keyword evidence="2" id="KW-0238">DNA-binding</keyword>
<dbReference type="InterPro" id="IPR018062">
    <property type="entry name" value="HTH_AraC-typ_CS"/>
</dbReference>
<dbReference type="STRING" id="758793.BRPE64_ACDS00090"/>
<dbReference type="Pfam" id="PF12833">
    <property type="entry name" value="HTH_18"/>
    <property type="match status" value="1"/>
</dbReference>
<dbReference type="GO" id="GO:0003700">
    <property type="term" value="F:DNA-binding transcription factor activity"/>
    <property type="evidence" value="ECO:0007669"/>
    <property type="project" value="InterPro"/>
</dbReference>
<feature type="domain" description="HTH araC/xylS-type" evidence="4">
    <location>
        <begin position="17"/>
        <end position="115"/>
    </location>
</feature>
<dbReference type="PROSITE" id="PS01124">
    <property type="entry name" value="HTH_ARAC_FAMILY_2"/>
    <property type="match status" value="1"/>
</dbReference>
<reference evidence="5 6" key="1">
    <citation type="journal article" date="2013" name="Genome Announc.">
        <title>Complete Genome Sequence of Burkholderia sp. Strain RPE64, Bacterial Symbiont of the Bean Bug Riptortus pedestris.</title>
        <authorList>
            <person name="Shibata T.F."/>
            <person name="Maeda T."/>
            <person name="Nikoh N."/>
            <person name="Yamaguchi K."/>
            <person name="Oshima K."/>
            <person name="Hattori M."/>
            <person name="Nishiyama T."/>
            <person name="Hasebe M."/>
            <person name="Fukatsu T."/>
            <person name="Kikuchi Y."/>
            <person name="Shigenobu S."/>
        </authorList>
    </citation>
    <scope>NUCLEOTIDE SEQUENCE [LARGE SCALE GENOMIC DNA]</scope>
</reference>
<proteinExistence type="predicted"/>
<dbReference type="Gene3D" id="1.10.10.60">
    <property type="entry name" value="Homeodomain-like"/>
    <property type="match status" value="1"/>
</dbReference>
<keyword evidence="6" id="KW-1185">Reference proteome</keyword>
<dbReference type="KEGG" id="buo:BRPE64_ACDS00090"/>
<dbReference type="InterPro" id="IPR009057">
    <property type="entry name" value="Homeodomain-like_sf"/>
</dbReference>
<keyword evidence="1" id="KW-0805">Transcription regulation</keyword>
<dbReference type="PANTHER" id="PTHR40055">
    <property type="entry name" value="TRANSCRIPTIONAL REGULATOR YGIV-RELATED"/>
    <property type="match status" value="1"/>
</dbReference>
<accession>R4WEK3</accession>
<gene>
    <name evidence="5" type="ORF">BRPE64_ACDS00090</name>
</gene>
<dbReference type="PATRIC" id="fig|758793.3.peg.10"/>
<reference evidence="5 6" key="2">
    <citation type="journal article" date="2018" name="Int. J. Syst. Evol. Microbiol.">
        <title>Burkholderia insecticola sp. nov., a gut symbiotic bacterium of the bean bug Riptortus pedestris.</title>
        <authorList>
            <person name="Takeshita K."/>
            <person name="Tamaki H."/>
            <person name="Ohbayashi T."/>
            <person name="Meng X.-Y."/>
            <person name="Sone T."/>
            <person name="Mitani Y."/>
            <person name="Peeters C."/>
            <person name="Kikuchi Y."/>
            <person name="Vandamme P."/>
        </authorList>
    </citation>
    <scope>NUCLEOTIDE SEQUENCE [LARGE SCALE GENOMIC DNA]</scope>
    <source>
        <strain evidence="5">RPE64</strain>
    </source>
</reference>
<dbReference type="AlphaFoldDB" id="R4WEK3"/>
<dbReference type="PANTHER" id="PTHR40055:SF1">
    <property type="entry name" value="TRANSCRIPTIONAL REGULATOR YGIV-RELATED"/>
    <property type="match status" value="1"/>
</dbReference>
<name>R4WEK3_9BURK</name>
<dbReference type="OrthoDB" id="282744at2"/>
<dbReference type="PROSITE" id="PS00041">
    <property type="entry name" value="HTH_ARAC_FAMILY_1"/>
    <property type="match status" value="1"/>
</dbReference>
<dbReference type="InterPro" id="IPR029442">
    <property type="entry name" value="GyrI-like"/>
</dbReference>
<dbReference type="SMART" id="SM00871">
    <property type="entry name" value="AraC_E_bind"/>
    <property type="match status" value="1"/>
</dbReference>
<dbReference type="SUPFAM" id="SSF46689">
    <property type="entry name" value="Homeodomain-like"/>
    <property type="match status" value="2"/>
</dbReference>